<dbReference type="OrthoDB" id="40902at2759"/>
<gene>
    <name evidence="8" type="ORF">BSAL_26650</name>
</gene>
<accession>A0A0S4JMC0</accession>
<dbReference type="InterPro" id="IPR011009">
    <property type="entry name" value="Kinase-like_dom_sf"/>
</dbReference>
<dbReference type="InterPro" id="IPR000719">
    <property type="entry name" value="Prot_kinase_dom"/>
</dbReference>
<dbReference type="GO" id="GO:0005524">
    <property type="term" value="F:ATP binding"/>
    <property type="evidence" value="ECO:0007669"/>
    <property type="project" value="UniProtKB-UniRule"/>
</dbReference>
<dbReference type="InterPro" id="IPR050538">
    <property type="entry name" value="MAP_kinase_kinase_kinase"/>
</dbReference>
<keyword evidence="3 8" id="KW-0418">Kinase</keyword>
<dbReference type="SUPFAM" id="SSF56112">
    <property type="entry name" value="Protein kinase-like (PK-like)"/>
    <property type="match status" value="1"/>
</dbReference>
<dbReference type="OMA" id="CVVCECL"/>
<dbReference type="InterPro" id="IPR008271">
    <property type="entry name" value="Ser/Thr_kinase_AS"/>
</dbReference>
<dbReference type="PROSITE" id="PS50011">
    <property type="entry name" value="PROTEIN_KINASE_DOM"/>
    <property type="match status" value="1"/>
</dbReference>
<dbReference type="InterPro" id="IPR035965">
    <property type="entry name" value="PAS-like_dom_sf"/>
</dbReference>
<dbReference type="VEuPathDB" id="TriTrypDB:BSAL_26650"/>
<feature type="binding site" evidence="5">
    <location>
        <position position="564"/>
    </location>
    <ligand>
        <name>ATP</name>
        <dbReference type="ChEBI" id="CHEBI:30616"/>
    </ligand>
</feature>
<dbReference type="PROSITE" id="PS00107">
    <property type="entry name" value="PROTEIN_KINASE_ATP"/>
    <property type="match status" value="1"/>
</dbReference>
<dbReference type="PANTHER" id="PTHR48016:SF56">
    <property type="entry name" value="MAPKK KINASE"/>
    <property type="match status" value="1"/>
</dbReference>
<dbReference type="EMBL" id="CYKH01001823">
    <property type="protein sequence ID" value="CUG90429.1"/>
    <property type="molecule type" value="Genomic_DNA"/>
</dbReference>
<dbReference type="AlphaFoldDB" id="A0A0S4JMC0"/>
<feature type="domain" description="Protein kinase" evidence="6">
    <location>
        <begin position="535"/>
        <end position="777"/>
    </location>
</feature>
<dbReference type="Gene3D" id="3.30.450.20">
    <property type="entry name" value="PAS domain"/>
    <property type="match status" value="1"/>
</dbReference>
<dbReference type="InterPro" id="IPR017441">
    <property type="entry name" value="Protein_kinase_ATP_BS"/>
</dbReference>
<proteinExistence type="predicted"/>
<evidence type="ECO:0000256" key="2">
    <source>
        <dbReference type="ARBA" id="ARBA00022741"/>
    </source>
</evidence>
<dbReference type="PROSITE" id="PS00108">
    <property type="entry name" value="PROTEIN_KINASE_ST"/>
    <property type="match status" value="1"/>
</dbReference>
<dbReference type="GO" id="GO:0004672">
    <property type="term" value="F:protein kinase activity"/>
    <property type="evidence" value="ECO:0007669"/>
    <property type="project" value="InterPro"/>
</dbReference>
<dbReference type="InterPro" id="IPR000014">
    <property type="entry name" value="PAS"/>
</dbReference>
<dbReference type="Gene3D" id="1.10.510.10">
    <property type="entry name" value="Transferase(Phosphotransferase) domain 1"/>
    <property type="match status" value="1"/>
</dbReference>
<sequence length="821" mass="89102">MVEVLAVASGGGGGKSSLQLPTNPLYITSSIVPAATLVNFEEDGHTNSNGATSFLVDPQEVLPHKAMVEAILQETDDDDGHILVRTRGFSKVSIALGALSKHLLLIVTDVDGRVSYWSDGAAFLCGFSARDAEGKHISSFLFGETSMQQYQKMTDAALSGVDPIPRILSVANLTHGSVAVRGSVVLAKNSDNEGTLGFVLLASSQEGDALRGLSQFHSYFLAQLATRVQRDDSSRRLLESLKWKALQDLAQSSRDWTSVLLPSLLSDVVKDRHRQCDVRVQPNVAELLVCDQAAVTRAIVQTLQLLGGKVRMSVSQRRVTDVVQQLVVQFMHSSSVNMDMLNEVRRNVVDIGCEILQDVPSGDAGITLCVPFVAEGTNPNDATRRRDELTKTAVVTPMTILLLEKNAVYRHNLSSVAWANGHSLRVVDSLSKALKAVNDSSVDLGCAIIDADIRESDKLFDALARHKVFTIATSESAEGATAQRGGSSFLLKPTSRVLLETELDRAAQSVREKKKADEEILKQREVFGKVRNSPWTRGKKLGRGAFADVFEATSTMTGGKMAVKMIRLVGGFKERVKDLMNEIEILCSLTHPHIIHYFYCERAETTINLFMELADEGSLADMLATQPRLTEEQAAAITKQLLLSVNYLHENNIIHRDIKPGNMLISKGKIKLSDFGTATNSMLGEGTQGTMFYMAPEVVDGNTYGMACDIWSIGCVLCETLGVKRQPRQNGLLGYGLPQGAYPADVSLTAQDFISLCLQDDASERPTAGSLLLHDFIVAKPESSQIGKHPPAVAASQPWGMTAEKSSANLSVSSAESRASW</sequence>
<feature type="domain" description="PAS" evidence="7">
    <location>
        <begin position="105"/>
        <end position="161"/>
    </location>
</feature>
<reference evidence="9" key="1">
    <citation type="submission" date="2015-09" db="EMBL/GenBank/DDBJ databases">
        <authorList>
            <consortium name="Pathogen Informatics"/>
        </authorList>
    </citation>
    <scope>NUCLEOTIDE SEQUENCE [LARGE SCALE GENOMIC DNA]</scope>
    <source>
        <strain evidence="9">Lake Konstanz</strain>
    </source>
</reference>
<dbReference type="SUPFAM" id="SSF55785">
    <property type="entry name" value="PYP-like sensor domain (PAS domain)"/>
    <property type="match status" value="1"/>
</dbReference>
<evidence type="ECO:0000313" key="8">
    <source>
        <dbReference type="EMBL" id="CUG90429.1"/>
    </source>
</evidence>
<dbReference type="PROSITE" id="PS50112">
    <property type="entry name" value="PAS"/>
    <property type="match status" value="1"/>
</dbReference>
<evidence type="ECO:0000259" key="7">
    <source>
        <dbReference type="PROSITE" id="PS50112"/>
    </source>
</evidence>
<evidence type="ECO:0000256" key="4">
    <source>
        <dbReference type="ARBA" id="ARBA00022840"/>
    </source>
</evidence>
<dbReference type="InterPro" id="IPR011006">
    <property type="entry name" value="CheY-like_superfamily"/>
</dbReference>
<dbReference type="Pfam" id="PF00069">
    <property type="entry name" value="Pkinase"/>
    <property type="match status" value="1"/>
</dbReference>
<dbReference type="SMART" id="SM00220">
    <property type="entry name" value="S_TKc"/>
    <property type="match status" value="1"/>
</dbReference>
<evidence type="ECO:0000313" key="9">
    <source>
        <dbReference type="Proteomes" id="UP000051952"/>
    </source>
</evidence>
<dbReference type="Gene3D" id="3.40.50.2300">
    <property type="match status" value="1"/>
</dbReference>
<evidence type="ECO:0000259" key="6">
    <source>
        <dbReference type="PROSITE" id="PS50011"/>
    </source>
</evidence>
<organism evidence="8 9">
    <name type="scientific">Bodo saltans</name>
    <name type="common">Flagellated protozoan</name>
    <dbReference type="NCBI Taxonomy" id="75058"/>
    <lineage>
        <taxon>Eukaryota</taxon>
        <taxon>Discoba</taxon>
        <taxon>Euglenozoa</taxon>
        <taxon>Kinetoplastea</taxon>
        <taxon>Metakinetoplastina</taxon>
        <taxon>Eubodonida</taxon>
        <taxon>Bodonidae</taxon>
        <taxon>Bodo</taxon>
    </lineage>
</organism>
<name>A0A0S4JMC0_BODSA</name>
<keyword evidence="2 5" id="KW-0547">Nucleotide-binding</keyword>
<protein>
    <submittedName>
        <fullName evidence="8">Mitogen-activated protein kinase-like protein, putative</fullName>
    </submittedName>
</protein>
<keyword evidence="1" id="KW-0808">Transferase</keyword>
<evidence type="ECO:0000256" key="1">
    <source>
        <dbReference type="ARBA" id="ARBA00022679"/>
    </source>
</evidence>
<dbReference type="SUPFAM" id="SSF52172">
    <property type="entry name" value="CheY-like"/>
    <property type="match status" value="1"/>
</dbReference>
<dbReference type="PANTHER" id="PTHR48016">
    <property type="entry name" value="MAP KINASE KINASE KINASE SSK2-RELATED-RELATED"/>
    <property type="match status" value="1"/>
</dbReference>
<keyword evidence="9" id="KW-1185">Reference proteome</keyword>
<keyword evidence="4 5" id="KW-0067">ATP-binding</keyword>
<dbReference type="CDD" id="cd06606">
    <property type="entry name" value="STKc_MAPKKK"/>
    <property type="match status" value="1"/>
</dbReference>
<dbReference type="Proteomes" id="UP000051952">
    <property type="component" value="Unassembled WGS sequence"/>
</dbReference>
<evidence type="ECO:0000256" key="3">
    <source>
        <dbReference type="ARBA" id="ARBA00022777"/>
    </source>
</evidence>
<dbReference type="CDD" id="cd00130">
    <property type="entry name" value="PAS"/>
    <property type="match status" value="1"/>
</dbReference>
<evidence type="ECO:0000256" key="5">
    <source>
        <dbReference type="PROSITE-ProRule" id="PRU10141"/>
    </source>
</evidence>